<evidence type="ECO:0000256" key="5">
    <source>
        <dbReference type="ARBA" id="ARBA00022989"/>
    </source>
</evidence>
<comment type="similarity">
    <text evidence="2">Belongs to the polysaccharide synthase family.</text>
</comment>
<dbReference type="InterPro" id="IPR050833">
    <property type="entry name" value="Poly_Biosynth_Transport"/>
</dbReference>
<feature type="transmembrane region" description="Helical" evidence="7">
    <location>
        <begin position="47"/>
        <end position="71"/>
    </location>
</feature>
<evidence type="ECO:0000256" key="6">
    <source>
        <dbReference type="ARBA" id="ARBA00023136"/>
    </source>
</evidence>
<accession>A0ABX6FW82</accession>
<dbReference type="Pfam" id="PF13440">
    <property type="entry name" value="Polysacc_synt_3"/>
    <property type="match status" value="1"/>
</dbReference>
<gene>
    <name evidence="8" type="ORF">GO485_23815</name>
</gene>
<proteinExistence type="inferred from homology"/>
<dbReference type="Proteomes" id="UP000437862">
    <property type="component" value="Chromosome"/>
</dbReference>
<feature type="transmembrane region" description="Helical" evidence="7">
    <location>
        <begin position="450"/>
        <end position="472"/>
    </location>
</feature>
<comment type="subcellular location">
    <subcellularLocation>
        <location evidence="1">Cell membrane</location>
        <topology evidence="1">Multi-pass membrane protein</topology>
    </subcellularLocation>
</comment>
<dbReference type="EMBL" id="CP046904">
    <property type="protein sequence ID" value="QGZ41784.1"/>
    <property type="molecule type" value="Genomic_DNA"/>
</dbReference>
<feature type="transmembrane region" description="Helical" evidence="7">
    <location>
        <begin position="321"/>
        <end position="341"/>
    </location>
</feature>
<evidence type="ECO:0000256" key="3">
    <source>
        <dbReference type="ARBA" id="ARBA00022475"/>
    </source>
</evidence>
<reference evidence="8 9" key="1">
    <citation type="submission" date="2019-12" db="EMBL/GenBank/DDBJ databases">
        <title>Draft Genome Sequences of Six Type Strains of the Genus Massilia.</title>
        <authorList>
            <person name="Miess H."/>
            <person name="Frediansyah A."/>
            <person name="Goeker M."/>
            <person name="Gross H."/>
        </authorList>
    </citation>
    <scope>NUCLEOTIDE SEQUENCE [LARGE SCALE GENOMIC DNA]</scope>
    <source>
        <strain evidence="8 9">DSM 26639</strain>
    </source>
</reference>
<feature type="transmembrane region" description="Helical" evidence="7">
    <location>
        <begin position="361"/>
        <end position="378"/>
    </location>
</feature>
<evidence type="ECO:0000256" key="4">
    <source>
        <dbReference type="ARBA" id="ARBA00022692"/>
    </source>
</evidence>
<keyword evidence="6 7" id="KW-0472">Membrane</keyword>
<feature type="transmembrane region" description="Helical" evidence="7">
    <location>
        <begin position="288"/>
        <end position="315"/>
    </location>
</feature>
<name>A0ABX6FW82_9BURK</name>
<feature type="transmembrane region" description="Helical" evidence="7">
    <location>
        <begin position="118"/>
        <end position="138"/>
    </location>
</feature>
<keyword evidence="5 7" id="KW-1133">Transmembrane helix</keyword>
<evidence type="ECO:0000313" key="9">
    <source>
        <dbReference type="Proteomes" id="UP000437862"/>
    </source>
</evidence>
<sequence>MMSGSELNRKSVSAVKWAAAGTAIRFLLQLLTQVILARLLGPESYGLFAMGLIVLTLSTFVADFGFSWSLVQNKELTENDVRFAFTWQLLSGTAATLALLLLAPLVAEYFREPRVEIIVRWLSLTCVLTAVTAPGSNLLRRKLDFRTLNVIQIVSYVIGYLLVGVTLAFLGFGVWALVSAWLSQSFSALVLTFLRAPHSVRPLLWYAGARRSTSAGGTVFVTNVCNWLLNNVDRLFLGRFLNAHSVGVYTVGYNLANTPNSLFLTALQPAFLAAGSKLQDEPARLREVYLSVLSCVWILVGPAFILLACAAPHLIAFLYGAVWAESSAVLAVLALAMPAYVSWGLSTPVLWNTGGRHLESLLQMPVLALAFVGLWHFAGQGATAVALVAAATLAMRALVVGVCACVRLHVGVPVLLSIGWRAAILMATTAVGTLGAAGLPPAGTLPLLQLTAAVVGGVLLPTVAVLAFPQLLGSRVVDMLKRFTPPVPGRLYLYLRSRTQHQ</sequence>
<dbReference type="CDD" id="cd13127">
    <property type="entry name" value="MATE_tuaB_like"/>
    <property type="match status" value="1"/>
</dbReference>
<feature type="transmembrane region" description="Helical" evidence="7">
    <location>
        <begin position="83"/>
        <end position="106"/>
    </location>
</feature>
<keyword evidence="9" id="KW-1185">Reference proteome</keyword>
<dbReference type="PANTHER" id="PTHR30250:SF10">
    <property type="entry name" value="LIPOPOLYSACCHARIDE BIOSYNTHESIS PROTEIN WZXC"/>
    <property type="match status" value="1"/>
</dbReference>
<protein>
    <submittedName>
        <fullName evidence="8">Oligosaccharide flippase family protein</fullName>
    </submittedName>
</protein>
<evidence type="ECO:0000256" key="7">
    <source>
        <dbReference type="SAM" id="Phobius"/>
    </source>
</evidence>
<dbReference type="PANTHER" id="PTHR30250">
    <property type="entry name" value="PST FAMILY PREDICTED COLANIC ACID TRANSPORTER"/>
    <property type="match status" value="1"/>
</dbReference>
<organism evidence="8 9">
    <name type="scientific">Pseudoduganella flava</name>
    <dbReference type="NCBI Taxonomy" id="871742"/>
    <lineage>
        <taxon>Bacteria</taxon>
        <taxon>Pseudomonadati</taxon>
        <taxon>Pseudomonadota</taxon>
        <taxon>Betaproteobacteria</taxon>
        <taxon>Burkholderiales</taxon>
        <taxon>Oxalobacteraceae</taxon>
        <taxon>Telluria group</taxon>
        <taxon>Pseudoduganella</taxon>
    </lineage>
</organism>
<evidence type="ECO:0000256" key="2">
    <source>
        <dbReference type="ARBA" id="ARBA00007430"/>
    </source>
</evidence>
<keyword evidence="4 7" id="KW-0812">Transmembrane</keyword>
<evidence type="ECO:0000313" key="8">
    <source>
        <dbReference type="EMBL" id="QGZ41784.1"/>
    </source>
</evidence>
<evidence type="ECO:0000256" key="1">
    <source>
        <dbReference type="ARBA" id="ARBA00004651"/>
    </source>
</evidence>
<feature type="transmembrane region" description="Helical" evidence="7">
    <location>
        <begin position="150"/>
        <end position="169"/>
    </location>
</feature>
<feature type="transmembrane region" description="Helical" evidence="7">
    <location>
        <begin position="418"/>
        <end position="438"/>
    </location>
</feature>
<keyword evidence="3" id="KW-1003">Cell membrane</keyword>